<dbReference type="GO" id="GO:0005813">
    <property type="term" value="C:centrosome"/>
    <property type="evidence" value="ECO:0007669"/>
    <property type="project" value="UniProtKB-SubCell"/>
</dbReference>
<dbReference type="Gene3D" id="6.10.250.1080">
    <property type="match status" value="1"/>
</dbReference>
<gene>
    <name evidence="11" type="ORF">BINO364_LOCUS9235</name>
</gene>
<evidence type="ECO:0000256" key="9">
    <source>
        <dbReference type="SAM" id="MobiDB-lite"/>
    </source>
</evidence>
<accession>A0A8J9VJ07</accession>
<reference evidence="11" key="1">
    <citation type="submission" date="2021-12" db="EMBL/GenBank/DDBJ databases">
        <authorList>
            <person name="Martin H S."/>
        </authorList>
    </citation>
    <scope>NUCLEOTIDE SEQUENCE</scope>
</reference>
<dbReference type="InterPro" id="IPR033494">
    <property type="entry name" value="NUDE"/>
</dbReference>
<evidence type="ECO:0000256" key="1">
    <source>
        <dbReference type="ARBA" id="ARBA00004186"/>
    </source>
</evidence>
<keyword evidence="7" id="KW-0206">Cytoskeleton</keyword>
<evidence type="ECO:0000256" key="4">
    <source>
        <dbReference type="ARBA" id="ARBA00022490"/>
    </source>
</evidence>
<evidence type="ECO:0000256" key="3">
    <source>
        <dbReference type="ARBA" id="ARBA00007429"/>
    </source>
</evidence>
<feature type="domain" description="NUDE" evidence="10">
    <location>
        <begin position="131"/>
        <end position="217"/>
    </location>
</feature>
<sequence length="381" mass="44085">MDSSKQLETDSLEYWKDQAKHYEQKARDIQQELDEYTENSAQLEKELEASLEQVEKQNRDLEHQNQRLKNDIDTLKTKLDRSQHETNALENELQALKIEKEKQAVYVRELEQKNDDLERGQRIISESVSCIETLLNQAYERNAVLESEVDEMENLRIKLQRATDEARDLKQELKVVEKIPILKKEDGSTNESLCNGHSTRTQVEIETQTSLSSPARREINGNAMTPSSRVTAINIVGDLLRRVGLERFLCRECGKVKCSCGQNNDDQQDLSHPTLDVNSQRNDKDSKDNDISDSVEYRKPTEFSRQCSRSEQSNSYTPKPLSRPVQTSDQPFQRSVPNENGKLRRSFIVRSREGLENFLNFTSTRKGQEQGKGKEMLRQQF</sequence>
<evidence type="ECO:0000256" key="5">
    <source>
        <dbReference type="ARBA" id="ARBA00022701"/>
    </source>
</evidence>
<dbReference type="GO" id="GO:0007020">
    <property type="term" value="P:microtubule nucleation"/>
    <property type="evidence" value="ECO:0007669"/>
    <property type="project" value="TreeGrafter"/>
</dbReference>
<dbReference type="PANTHER" id="PTHR10921:SF1">
    <property type="entry name" value="NUCLEAR DISTRIBUTION PROTEIN NUDE HOMOLOG"/>
    <property type="match status" value="1"/>
</dbReference>
<name>A0A8J9VJ07_9NEOP</name>
<dbReference type="GO" id="GO:0016477">
    <property type="term" value="P:cell migration"/>
    <property type="evidence" value="ECO:0007669"/>
    <property type="project" value="TreeGrafter"/>
</dbReference>
<organism evidence="11 12">
    <name type="scientific">Brenthis ino</name>
    <name type="common">lesser marbled fritillary</name>
    <dbReference type="NCBI Taxonomy" id="405034"/>
    <lineage>
        <taxon>Eukaryota</taxon>
        <taxon>Metazoa</taxon>
        <taxon>Ecdysozoa</taxon>
        <taxon>Arthropoda</taxon>
        <taxon>Hexapoda</taxon>
        <taxon>Insecta</taxon>
        <taxon>Pterygota</taxon>
        <taxon>Neoptera</taxon>
        <taxon>Endopterygota</taxon>
        <taxon>Lepidoptera</taxon>
        <taxon>Glossata</taxon>
        <taxon>Ditrysia</taxon>
        <taxon>Papilionoidea</taxon>
        <taxon>Nymphalidae</taxon>
        <taxon>Heliconiinae</taxon>
        <taxon>Argynnini</taxon>
        <taxon>Brenthis</taxon>
    </lineage>
</organism>
<dbReference type="GO" id="GO:0007100">
    <property type="term" value="P:mitotic centrosome separation"/>
    <property type="evidence" value="ECO:0007669"/>
    <property type="project" value="TreeGrafter"/>
</dbReference>
<comment type="similarity">
    <text evidence="3">Belongs to the nudE family.</text>
</comment>
<evidence type="ECO:0000259" key="10">
    <source>
        <dbReference type="Pfam" id="PF04880"/>
    </source>
</evidence>
<evidence type="ECO:0000313" key="12">
    <source>
        <dbReference type="Proteomes" id="UP000838878"/>
    </source>
</evidence>
<feature type="compositionally biased region" description="Polar residues" evidence="9">
    <location>
        <begin position="324"/>
        <end position="338"/>
    </location>
</feature>
<proteinExistence type="inferred from homology"/>
<keyword evidence="6 8" id="KW-0175">Coiled coil</keyword>
<dbReference type="PANTHER" id="PTHR10921">
    <property type="entry name" value="NUCLEAR DISTRIBUTION PROTEIN NUDE HOMOLOG 1"/>
    <property type="match status" value="1"/>
</dbReference>
<evidence type="ECO:0000256" key="2">
    <source>
        <dbReference type="ARBA" id="ARBA00004300"/>
    </source>
</evidence>
<evidence type="ECO:0000313" key="11">
    <source>
        <dbReference type="EMBL" id="CAH0723403.1"/>
    </source>
</evidence>
<dbReference type="GO" id="GO:0005871">
    <property type="term" value="C:kinesin complex"/>
    <property type="evidence" value="ECO:0007669"/>
    <property type="project" value="TreeGrafter"/>
</dbReference>
<feature type="coiled-coil region" evidence="8">
    <location>
        <begin position="12"/>
        <end position="179"/>
    </location>
</feature>
<dbReference type="OrthoDB" id="5877028at2759"/>
<dbReference type="InterPro" id="IPR006964">
    <property type="entry name" value="NUDE_dom"/>
</dbReference>
<feature type="region of interest" description="Disordered" evidence="9">
    <location>
        <begin position="262"/>
        <end position="344"/>
    </location>
</feature>
<dbReference type="GO" id="GO:0047496">
    <property type="term" value="P:vesicle transport along microtubule"/>
    <property type="evidence" value="ECO:0007669"/>
    <property type="project" value="TreeGrafter"/>
</dbReference>
<dbReference type="GO" id="GO:0000776">
    <property type="term" value="C:kinetochore"/>
    <property type="evidence" value="ECO:0007669"/>
    <property type="project" value="TreeGrafter"/>
</dbReference>
<feature type="non-terminal residue" evidence="11">
    <location>
        <position position="381"/>
    </location>
</feature>
<feature type="compositionally biased region" description="Basic and acidic residues" evidence="9">
    <location>
        <begin position="281"/>
        <end position="302"/>
    </location>
</feature>
<comment type="subcellular location">
    <subcellularLocation>
        <location evidence="2">Cytoplasm</location>
        <location evidence="2">Cytoskeleton</location>
        <location evidence="2">Microtubule organizing center</location>
        <location evidence="2">Centrosome</location>
    </subcellularLocation>
    <subcellularLocation>
        <location evidence="1">Cytoplasm</location>
        <location evidence="1">Cytoskeleton</location>
        <location evidence="1">Spindle</location>
    </subcellularLocation>
</comment>
<dbReference type="Proteomes" id="UP000838878">
    <property type="component" value="Chromosome 3"/>
</dbReference>
<evidence type="ECO:0000256" key="7">
    <source>
        <dbReference type="ARBA" id="ARBA00023212"/>
    </source>
</evidence>
<dbReference type="GO" id="GO:0008017">
    <property type="term" value="F:microtubule binding"/>
    <property type="evidence" value="ECO:0007669"/>
    <property type="project" value="InterPro"/>
</dbReference>
<evidence type="ECO:0000256" key="8">
    <source>
        <dbReference type="SAM" id="Coils"/>
    </source>
</evidence>
<dbReference type="GO" id="GO:0000132">
    <property type="term" value="P:establishment of mitotic spindle orientation"/>
    <property type="evidence" value="ECO:0007669"/>
    <property type="project" value="TreeGrafter"/>
</dbReference>
<feature type="compositionally biased region" description="Polar residues" evidence="9">
    <location>
        <begin position="303"/>
        <end position="317"/>
    </location>
</feature>
<dbReference type="GO" id="GO:0005819">
    <property type="term" value="C:spindle"/>
    <property type="evidence" value="ECO:0007669"/>
    <property type="project" value="UniProtKB-SubCell"/>
</dbReference>
<dbReference type="GO" id="GO:0005874">
    <property type="term" value="C:microtubule"/>
    <property type="evidence" value="ECO:0007669"/>
    <property type="project" value="UniProtKB-KW"/>
</dbReference>
<keyword evidence="5" id="KW-0493">Microtubule</keyword>
<keyword evidence="12" id="KW-1185">Reference proteome</keyword>
<dbReference type="GO" id="GO:0051642">
    <property type="term" value="P:centrosome localization"/>
    <property type="evidence" value="ECO:0007669"/>
    <property type="project" value="TreeGrafter"/>
</dbReference>
<dbReference type="EMBL" id="OV170223">
    <property type="protein sequence ID" value="CAH0723403.1"/>
    <property type="molecule type" value="Genomic_DNA"/>
</dbReference>
<protein>
    <recommendedName>
        <fullName evidence="10">NUDE domain-containing protein</fullName>
    </recommendedName>
</protein>
<evidence type="ECO:0000256" key="6">
    <source>
        <dbReference type="ARBA" id="ARBA00023054"/>
    </source>
</evidence>
<dbReference type="GO" id="GO:0007059">
    <property type="term" value="P:chromosome segregation"/>
    <property type="evidence" value="ECO:0007669"/>
    <property type="project" value="TreeGrafter"/>
</dbReference>
<dbReference type="Pfam" id="PF04880">
    <property type="entry name" value="NUDE_C"/>
    <property type="match status" value="1"/>
</dbReference>
<dbReference type="AlphaFoldDB" id="A0A8J9VJ07"/>
<keyword evidence="4" id="KW-0963">Cytoplasm</keyword>